<protein>
    <submittedName>
        <fullName evidence="2">DUF2316 family protein</fullName>
    </submittedName>
</protein>
<evidence type="ECO:0000313" key="3">
    <source>
        <dbReference type="Proteomes" id="UP000295511"/>
    </source>
</evidence>
<keyword evidence="3" id="KW-1185">Reference proteome</keyword>
<sequence>MSLNSKQRQTTRDELHANLDLSGLSTEQLRDSLDFTDVQLQRALDADPATDPADVWLLRDFLEQVVRDRGLEPRPFTVLTEGSRGAANRWFGLRQAPPTPTDG</sequence>
<name>A0A4V6PIF7_9MICC</name>
<dbReference type="RefSeq" id="WP_133204665.1">
    <property type="nucleotide sequence ID" value="NZ_SMRU01000014.1"/>
</dbReference>
<gene>
    <name evidence="2" type="ORF">E1809_13050</name>
</gene>
<evidence type="ECO:0000313" key="2">
    <source>
        <dbReference type="EMBL" id="TDF94944.1"/>
    </source>
</evidence>
<dbReference type="Pfam" id="PF10078">
    <property type="entry name" value="DUF2316"/>
    <property type="match status" value="1"/>
</dbReference>
<dbReference type="InterPro" id="IPR018757">
    <property type="entry name" value="DUF2316"/>
</dbReference>
<organism evidence="2 3">
    <name type="scientific">Arthrobacter terricola</name>
    <dbReference type="NCBI Taxonomy" id="2547396"/>
    <lineage>
        <taxon>Bacteria</taxon>
        <taxon>Bacillati</taxon>
        <taxon>Actinomycetota</taxon>
        <taxon>Actinomycetes</taxon>
        <taxon>Micrococcales</taxon>
        <taxon>Micrococcaceae</taxon>
        <taxon>Arthrobacter</taxon>
    </lineage>
</organism>
<proteinExistence type="predicted"/>
<dbReference type="OrthoDB" id="4427436at2"/>
<dbReference type="AlphaFoldDB" id="A0A4V6PIF7"/>
<dbReference type="EMBL" id="SMRU01000014">
    <property type="protein sequence ID" value="TDF94944.1"/>
    <property type="molecule type" value="Genomic_DNA"/>
</dbReference>
<comment type="caution">
    <text evidence="2">The sequence shown here is derived from an EMBL/GenBank/DDBJ whole genome shotgun (WGS) entry which is preliminary data.</text>
</comment>
<evidence type="ECO:0000256" key="1">
    <source>
        <dbReference type="SAM" id="MobiDB-lite"/>
    </source>
</evidence>
<feature type="region of interest" description="Disordered" evidence="1">
    <location>
        <begin position="1"/>
        <end position="21"/>
    </location>
</feature>
<reference evidence="2 3" key="1">
    <citation type="submission" date="2019-03" db="EMBL/GenBank/DDBJ databases">
        <title>Whole genome sequence of Arthrobacter sp JH1-1.</title>
        <authorList>
            <person name="Trinh H.N."/>
        </authorList>
    </citation>
    <scope>NUCLEOTIDE SEQUENCE [LARGE SCALE GENOMIC DNA]</scope>
    <source>
        <strain evidence="2 3">JH1-1</strain>
    </source>
</reference>
<accession>A0A4V6PIF7</accession>
<dbReference type="Proteomes" id="UP000295511">
    <property type="component" value="Unassembled WGS sequence"/>
</dbReference>